<organism evidence="1 2">
    <name type="scientific">Parabacteroides distasonis</name>
    <dbReference type="NCBI Taxonomy" id="823"/>
    <lineage>
        <taxon>Bacteria</taxon>
        <taxon>Pseudomonadati</taxon>
        <taxon>Bacteroidota</taxon>
        <taxon>Bacteroidia</taxon>
        <taxon>Bacteroidales</taxon>
        <taxon>Tannerellaceae</taxon>
        <taxon>Parabacteroides</taxon>
    </lineage>
</organism>
<dbReference type="Proteomes" id="UP000095591">
    <property type="component" value="Unassembled WGS sequence"/>
</dbReference>
<protein>
    <submittedName>
        <fullName evidence="1">Uncharacterized protein</fullName>
    </submittedName>
</protein>
<evidence type="ECO:0000313" key="2">
    <source>
        <dbReference type="Proteomes" id="UP000095591"/>
    </source>
</evidence>
<name>A0A173TKQ3_PARDI</name>
<dbReference type="RefSeq" id="WP_044546174.1">
    <property type="nucleotide sequence ID" value="NZ_CYXP01000003.1"/>
</dbReference>
<accession>A0A173TKQ3</accession>
<dbReference type="EMBL" id="CYXP01000003">
    <property type="protein sequence ID" value="CUN02587.1"/>
    <property type="molecule type" value="Genomic_DNA"/>
</dbReference>
<reference evidence="1 2" key="1">
    <citation type="submission" date="2015-09" db="EMBL/GenBank/DDBJ databases">
        <authorList>
            <consortium name="Pathogen Informatics"/>
        </authorList>
    </citation>
    <scope>NUCLEOTIDE SEQUENCE [LARGE SCALE GENOMIC DNA]</scope>
    <source>
        <strain evidence="1 2">2789STDY5608872</strain>
    </source>
</reference>
<sequence length="1042" mass="122126">MITIGTLKLDLVADREPFVHDLYGRWDTFNRTSLEGIVDEILSRYDTEDELIRIESLDLDLGELEEDEFYEQFPRRLAERLDETFASYLRSKEEHPDRIAVVPIRQSWLEVFTYYMSHGYWPWLEEERLTLPELLDKLVRISPIELSHFLREKGKALTIRKRLVFQLDDIYQERLVHVVAPSESSFINAYARFLQDSYPEIKRPEIGKNDYRNAIWIILWGYLLSQDQGYFNRKQMVTYTLRELSGYYSISFVDLLGMLTYDLDKFASTRLFMPELLSLLKDIRLETLSEKEFTKNLSLFSLEELKALLVRREKSLTFLSGYNEEQIYQIVEQVIPAESPFVIDYARALDKEKELGMLEGKAGNDFRILKWVFIFEVILGRGGSVFSRHQFAFSVLKELAAHYNLTVMELLGYFYRTLASGLLTAYPAVRELIIALYLNALDDSPADISIYYPEDLKDRLSNSGLCRRFIRSLREEQIYSVVRQIVPVESHFIIRYAQTLDKGKEQGRLEGRVGGEFRLLKWEFIFLVLFSGPLTAFSRKQFVRSVLGQFSAHYNITVRELISYFHEGTHGEYPWVPEELREIIDLLYEDMDKESPELLFSVWLNEERKAYRLGQFIITGRSDEPLGDLFEYVSGLEKTNPKILLDQLRQLKDIPSSGIRVEEPIEAARIFASLLLFVIREYGLAFPNQVSLIQYLTNVKENRTFGDAARLRLLLHECMLEDMDAFARTMEALLGTKQGKVPELPIRTISPAIYPFNSQKMELLEELYTGATPALRLLVEEVIRLFRLNNFGLEENVWLGWLQALSGNVYRNYSKDGLLFLFWQHLRESVSEEELHKIETFICRHTTNLSELSVFIYQLKNNMDMDVLNGQLEDHGVSINNAGLTIIAVYLPILFHRLGYLSDDRRGFKSRECQVKAIFASQRFVTDEKEIPEQELFLNKVLTGYDSPEPLPRSCDLTENELEMIEQLKKAILMNWDKMRHTSWGGLQRTFIQRTGVLKMEENNWMLTVEERPFDVLLDSIPWNFRFIKSPWMEKILRVKWR</sequence>
<dbReference type="Pfam" id="PF19268">
    <property type="entry name" value="CIS_TMP"/>
    <property type="match status" value="2"/>
</dbReference>
<dbReference type="AlphaFoldDB" id="A0A173TKQ3"/>
<dbReference type="InterPro" id="IPR045538">
    <property type="entry name" value="CIS_TMP"/>
</dbReference>
<evidence type="ECO:0000313" key="1">
    <source>
        <dbReference type="EMBL" id="CUN02587.1"/>
    </source>
</evidence>
<gene>
    <name evidence="1" type="ORF">ERS852429_01585</name>
</gene>
<proteinExistence type="predicted"/>